<feature type="transmembrane region" description="Helical" evidence="1">
    <location>
        <begin position="172"/>
        <end position="194"/>
    </location>
</feature>
<dbReference type="Pfam" id="PF01569">
    <property type="entry name" value="PAP2"/>
    <property type="match status" value="1"/>
</dbReference>
<evidence type="ECO:0000313" key="3">
    <source>
        <dbReference type="EMBL" id="GIJ54161.1"/>
    </source>
</evidence>
<feature type="transmembrane region" description="Helical" evidence="1">
    <location>
        <begin position="79"/>
        <end position="97"/>
    </location>
</feature>
<organism evidence="3 4">
    <name type="scientific">Virgisporangium aurantiacum</name>
    <dbReference type="NCBI Taxonomy" id="175570"/>
    <lineage>
        <taxon>Bacteria</taxon>
        <taxon>Bacillati</taxon>
        <taxon>Actinomycetota</taxon>
        <taxon>Actinomycetes</taxon>
        <taxon>Micromonosporales</taxon>
        <taxon>Micromonosporaceae</taxon>
        <taxon>Virgisporangium</taxon>
    </lineage>
</organism>
<dbReference type="InterPro" id="IPR036938">
    <property type="entry name" value="PAP2/HPO_sf"/>
</dbReference>
<comment type="caution">
    <text evidence="3">The sequence shown here is derived from an EMBL/GenBank/DDBJ whole genome shotgun (WGS) entry which is preliminary data.</text>
</comment>
<keyword evidence="1" id="KW-0812">Transmembrane</keyword>
<feature type="domain" description="Phosphatidic acid phosphatase type 2/haloperoxidase" evidence="2">
    <location>
        <begin position="104"/>
        <end position="215"/>
    </location>
</feature>
<feature type="transmembrane region" description="Helical" evidence="1">
    <location>
        <begin position="20"/>
        <end position="47"/>
    </location>
</feature>
<protein>
    <recommendedName>
        <fullName evidence="2">Phosphatidic acid phosphatase type 2/haloperoxidase domain-containing protein</fullName>
    </recommendedName>
</protein>
<feature type="transmembrane region" description="Helical" evidence="1">
    <location>
        <begin position="104"/>
        <end position="126"/>
    </location>
</feature>
<evidence type="ECO:0000313" key="4">
    <source>
        <dbReference type="Proteomes" id="UP000612585"/>
    </source>
</evidence>
<dbReference type="InterPro" id="IPR000326">
    <property type="entry name" value="PAP2/HPO"/>
</dbReference>
<accession>A0A8J4DY17</accession>
<dbReference type="AlphaFoldDB" id="A0A8J4DY17"/>
<feature type="transmembrane region" description="Helical" evidence="1">
    <location>
        <begin position="200"/>
        <end position="220"/>
    </location>
</feature>
<dbReference type="SUPFAM" id="SSF48317">
    <property type="entry name" value="Acid phosphatase/Vanadium-dependent haloperoxidase"/>
    <property type="match status" value="1"/>
</dbReference>
<feature type="transmembrane region" description="Helical" evidence="1">
    <location>
        <begin position="146"/>
        <end position="165"/>
    </location>
</feature>
<keyword evidence="1" id="KW-1133">Transmembrane helix</keyword>
<name>A0A8J4DY17_9ACTN</name>
<gene>
    <name evidence="3" type="ORF">Vau01_016770</name>
</gene>
<proteinExistence type="predicted"/>
<dbReference type="PANTHER" id="PTHR14969">
    <property type="entry name" value="SPHINGOSINE-1-PHOSPHATE PHOSPHOHYDROLASE"/>
    <property type="match status" value="1"/>
</dbReference>
<sequence length="226" mass="23202">MATLRTGRPYPDRAAGDPGWLWPVVVVVATVASIALLALTIAVAAGFTSVDGRLSSIARDVAGSHPSWRSAMSVVTHSADPPVLLGLAALVVVALSVRRRWMELLFVGVAAVVGVTARTGLLHLVARPRPADRLTPSAGYAFPSGHTTYSTLTAGVLIVLALALLRRGPVVAVVAVAASAWAVTVGVSRVALIAHWPTDVIAGWLLAVAVTVAASPIALARTAARP</sequence>
<reference evidence="3" key="1">
    <citation type="submission" date="2021-01" db="EMBL/GenBank/DDBJ databases">
        <title>Whole genome shotgun sequence of Virgisporangium aurantiacum NBRC 16421.</title>
        <authorList>
            <person name="Komaki H."/>
            <person name="Tamura T."/>
        </authorList>
    </citation>
    <scope>NUCLEOTIDE SEQUENCE</scope>
    <source>
        <strain evidence="3">NBRC 16421</strain>
    </source>
</reference>
<dbReference type="RefSeq" id="WP_203988896.1">
    <property type="nucleotide sequence ID" value="NZ_BOPG01000011.1"/>
</dbReference>
<keyword evidence="1" id="KW-0472">Membrane</keyword>
<evidence type="ECO:0000256" key="1">
    <source>
        <dbReference type="SAM" id="Phobius"/>
    </source>
</evidence>
<dbReference type="Proteomes" id="UP000612585">
    <property type="component" value="Unassembled WGS sequence"/>
</dbReference>
<dbReference type="Gene3D" id="1.20.144.10">
    <property type="entry name" value="Phosphatidic acid phosphatase type 2/haloperoxidase"/>
    <property type="match status" value="2"/>
</dbReference>
<dbReference type="SMART" id="SM00014">
    <property type="entry name" value="acidPPc"/>
    <property type="match status" value="1"/>
</dbReference>
<dbReference type="EMBL" id="BOPG01000011">
    <property type="protein sequence ID" value="GIJ54161.1"/>
    <property type="molecule type" value="Genomic_DNA"/>
</dbReference>
<evidence type="ECO:0000259" key="2">
    <source>
        <dbReference type="SMART" id="SM00014"/>
    </source>
</evidence>
<dbReference type="PANTHER" id="PTHR14969:SF13">
    <property type="entry name" value="AT30094P"/>
    <property type="match status" value="1"/>
</dbReference>
<keyword evidence="4" id="KW-1185">Reference proteome</keyword>